<accession>A0A848B0C9</accession>
<comment type="caution">
    <text evidence="2">The sequence shown here is derived from an EMBL/GenBank/DDBJ whole genome shotgun (WGS) entry which is preliminary data.</text>
</comment>
<dbReference type="AlphaFoldDB" id="A0A848B0C9"/>
<gene>
    <name evidence="2" type="ORF">HF882_20545</name>
</gene>
<feature type="transmembrane region" description="Helical" evidence="1">
    <location>
        <begin position="32"/>
        <end position="49"/>
    </location>
</feature>
<keyword evidence="1" id="KW-1133">Transmembrane helix</keyword>
<sequence>MLKEISIVALAIVAAWLLIALLPSLLEVGIGLMLLAGLLWLASTVCTCFKPRYREA</sequence>
<dbReference type="EMBL" id="JABAEW010000068">
    <property type="protein sequence ID" value="NMD88978.1"/>
    <property type="molecule type" value="Genomic_DNA"/>
</dbReference>
<proteinExistence type="predicted"/>
<name>A0A848B0C9_9BACT</name>
<dbReference type="Proteomes" id="UP000576225">
    <property type="component" value="Unassembled WGS sequence"/>
</dbReference>
<protein>
    <submittedName>
        <fullName evidence="2">Uncharacterized protein</fullName>
    </submittedName>
</protein>
<keyword evidence="1" id="KW-0472">Membrane</keyword>
<reference evidence="2 3" key="1">
    <citation type="submission" date="2020-04" db="EMBL/GenBank/DDBJ databases">
        <authorList>
            <person name="Hitch T.C.A."/>
            <person name="Wylensek D."/>
            <person name="Clavel T."/>
        </authorList>
    </citation>
    <scope>NUCLEOTIDE SEQUENCE [LARGE SCALE GENOMIC DNA]</scope>
    <source>
        <strain evidence="2 3">COR2-253-APC-1A</strain>
    </source>
</reference>
<organism evidence="2 3">
    <name type="scientific">Victivallis vadensis</name>
    <dbReference type="NCBI Taxonomy" id="172901"/>
    <lineage>
        <taxon>Bacteria</taxon>
        <taxon>Pseudomonadati</taxon>
        <taxon>Lentisphaerota</taxon>
        <taxon>Lentisphaeria</taxon>
        <taxon>Victivallales</taxon>
        <taxon>Victivallaceae</taxon>
        <taxon>Victivallis</taxon>
    </lineage>
</organism>
<evidence type="ECO:0000313" key="3">
    <source>
        <dbReference type="Proteomes" id="UP000576225"/>
    </source>
</evidence>
<dbReference type="RefSeq" id="WP_154420765.1">
    <property type="nucleotide sequence ID" value="NZ_JABAEW010000068.1"/>
</dbReference>
<evidence type="ECO:0000256" key="1">
    <source>
        <dbReference type="SAM" id="Phobius"/>
    </source>
</evidence>
<feature type="transmembrane region" description="Helical" evidence="1">
    <location>
        <begin position="7"/>
        <end position="26"/>
    </location>
</feature>
<evidence type="ECO:0000313" key="2">
    <source>
        <dbReference type="EMBL" id="NMD88978.1"/>
    </source>
</evidence>
<keyword evidence="1" id="KW-0812">Transmembrane</keyword>